<dbReference type="SUPFAM" id="SSF57716">
    <property type="entry name" value="Glucocorticoid receptor-like (DNA-binding domain)"/>
    <property type="match status" value="1"/>
</dbReference>
<reference evidence="6" key="1">
    <citation type="submission" date="2023-06" db="EMBL/GenBank/DDBJ databases">
        <title>Two novel species of Acinetobacter isolated from motorbike repairing workshop in Vietnam.</title>
        <authorList>
            <person name="Le N.T.T."/>
        </authorList>
    </citation>
    <scope>NUCLEOTIDE SEQUENCE</scope>
    <source>
        <strain evidence="6">VNH17</strain>
    </source>
</reference>
<evidence type="ECO:0000256" key="4">
    <source>
        <dbReference type="PROSITE-ProRule" id="PRU00510"/>
    </source>
</evidence>
<dbReference type="InterPro" id="IPR000962">
    <property type="entry name" value="Znf_DskA_TraR"/>
</dbReference>
<dbReference type="EMBL" id="JAUDZE010000001">
    <property type="protein sequence ID" value="MDN0012739.1"/>
    <property type="molecule type" value="Genomic_DNA"/>
</dbReference>
<name>A0ABT7WJI3_9GAMM</name>
<accession>A0ABT7WJI3</accession>
<keyword evidence="2" id="KW-0863">Zinc-finger</keyword>
<evidence type="ECO:0000259" key="5">
    <source>
        <dbReference type="Pfam" id="PF01258"/>
    </source>
</evidence>
<evidence type="ECO:0000313" key="6">
    <source>
        <dbReference type="EMBL" id="MDN0012739.1"/>
    </source>
</evidence>
<feature type="zinc finger region" description="dksA C4-type" evidence="4">
    <location>
        <begin position="42"/>
        <end position="66"/>
    </location>
</feature>
<evidence type="ECO:0000313" key="7">
    <source>
        <dbReference type="Proteomes" id="UP001168524"/>
    </source>
</evidence>
<dbReference type="GeneID" id="99690071"/>
<dbReference type="Pfam" id="PF01258">
    <property type="entry name" value="zf-dskA_traR"/>
    <property type="match status" value="1"/>
</dbReference>
<keyword evidence="1" id="KW-0479">Metal-binding</keyword>
<organism evidence="6 7">
    <name type="scientific">Acinetobacter thutiue</name>
    <dbReference type="NCBI Taxonomy" id="2998078"/>
    <lineage>
        <taxon>Bacteria</taxon>
        <taxon>Pseudomonadati</taxon>
        <taxon>Pseudomonadota</taxon>
        <taxon>Gammaproteobacteria</taxon>
        <taxon>Moraxellales</taxon>
        <taxon>Moraxellaceae</taxon>
        <taxon>Acinetobacter</taxon>
    </lineage>
</organism>
<dbReference type="NCBIfam" id="NF008243">
    <property type="entry name" value="PRK11019.1"/>
    <property type="match status" value="1"/>
</dbReference>
<proteinExistence type="predicted"/>
<dbReference type="PANTHER" id="PTHR38777">
    <property type="entry name" value="FELS-2 PROPHAGE PROTEIN"/>
    <property type="match status" value="1"/>
</dbReference>
<keyword evidence="3" id="KW-0862">Zinc</keyword>
<dbReference type="Gene3D" id="1.20.120.910">
    <property type="entry name" value="DksA, coiled-coil domain"/>
    <property type="match status" value="1"/>
</dbReference>
<sequence>MAGGWARDGAEQEQIDATIHDAIAKARQGLSHNEDGEAALYCEECGEPIPQARREAMKGVKYCIRCQQQLEEKSKALELFNRRGSKDSQLR</sequence>
<comment type="caution">
    <text evidence="6">The sequence shown here is derived from an EMBL/GenBank/DDBJ whole genome shotgun (WGS) entry which is preliminary data.</text>
</comment>
<dbReference type="PANTHER" id="PTHR38777:SF1">
    <property type="entry name" value="DNAK SUPPRESSOR PROTEIN"/>
    <property type="match status" value="1"/>
</dbReference>
<dbReference type="RefSeq" id="WP_004676973.1">
    <property type="nucleotide sequence ID" value="NZ_JAPQKF010000001.1"/>
</dbReference>
<evidence type="ECO:0000256" key="1">
    <source>
        <dbReference type="ARBA" id="ARBA00022723"/>
    </source>
</evidence>
<evidence type="ECO:0000256" key="3">
    <source>
        <dbReference type="ARBA" id="ARBA00022833"/>
    </source>
</evidence>
<gene>
    <name evidence="6" type="ORF">QTA56_00610</name>
</gene>
<evidence type="ECO:0000256" key="2">
    <source>
        <dbReference type="ARBA" id="ARBA00022771"/>
    </source>
</evidence>
<feature type="domain" description="Zinc finger DksA/TraR C4-type" evidence="5">
    <location>
        <begin position="41"/>
        <end position="71"/>
    </location>
</feature>
<keyword evidence="7" id="KW-1185">Reference proteome</keyword>
<dbReference type="Proteomes" id="UP001168524">
    <property type="component" value="Unassembled WGS sequence"/>
</dbReference>
<protein>
    <submittedName>
        <fullName evidence="6">DksA/TraR family C4-type zinc finger protein</fullName>
    </submittedName>
</protein>
<dbReference type="PROSITE" id="PS51128">
    <property type="entry name" value="ZF_DKSA_2"/>
    <property type="match status" value="1"/>
</dbReference>